<gene>
    <name evidence="2" type="ORF">GSUB_02120</name>
</gene>
<sequence length="99" mass="11439">MDQVILTIDMITHTAIHLFALSILWIIIAGQQARRKDPREPEAKGRWGQVNHLLLWPHREYALRKRHHWILWVNLGSAAIFLAGFLLMGLTAIFYRGGS</sequence>
<evidence type="ECO:0000256" key="1">
    <source>
        <dbReference type="SAM" id="Phobius"/>
    </source>
</evidence>
<evidence type="ECO:0000313" key="3">
    <source>
        <dbReference type="Proteomes" id="UP000035036"/>
    </source>
</evidence>
<dbReference type="AlphaFoldDB" id="A0A0B5FPT3"/>
<dbReference type="HOGENOM" id="CLU_2316303_0_0_7"/>
<protein>
    <submittedName>
        <fullName evidence="2">Uncharacterized protein</fullName>
    </submittedName>
</protein>
<dbReference type="Proteomes" id="UP000035036">
    <property type="component" value="Chromosome"/>
</dbReference>
<accession>A0A0B5FPT3</accession>
<dbReference type="EMBL" id="CP010311">
    <property type="protein sequence ID" value="AJF05601.1"/>
    <property type="molecule type" value="Genomic_DNA"/>
</dbReference>
<dbReference type="RefSeq" id="WP_040198983.1">
    <property type="nucleotide sequence ID" value="NZ_CP010311.1"/>
</dbReference>
<organism evidence="2 3">
    <name type="scientific">Geoalkalibacter subterraneus</name>
    <dbReference type="NCBI Taxonomy" id="483547"/>
    <lineage>
        <taxon>Bacteria</taxon>
        <taxon>Pseudomonadati</taxon>
        <taxon>Thermodesulfobacteriota</taxon>
        <taxon>Desulfuromonadia</taxon>
        <taxon>Desulfuromonadales</taxon>
        <taxon>Geoalkalibacteraceae</taxon>
        <taxon>Geoalkalibacter</taxon>
    </lineage>
</organism>
<dbReference type="KEGG" id="gsb:GSUB_02120"/>
<feature type="transmembrane region" description="Helical" evidence="1">
    <location>
        <begin position="6"/>
        <end position="29"/>
    </location>
</feature>
<keyword evidence="1" id="KW-0472">Membrane</keyword>
<name>A0A0B5FPT3_9BACT</name>
<evidence type="ECO:0000313" key="2">
    <source>
        <dbReference type="EMBL" id="AJF05601.1"/>
    </source>
</evidence>
<proteinExistence type="predicted"/>
<keyword evidence="1" id="KW-0812">Transmembrane</keyword>
<reference evidence="2 3" key="1">
    <citation type="journal article" date="2015" name="Genome Announc.">
        <title>Genomes of Geoalkalibacter ferrihydriticus Z-0531T and Geoalkalibacter subterraneus Red1T, Two Haloalkaliphilic Metal-Reducing Deltaproteobacteria.</title>
        <authorList>
            <person name="Badalamenti J.P."/>
            <person name="Krajmalnik-Brown R."/>
            <person name="Torres C.I."/>
            <person name="Bond D.R."/>
        </authorList>
    </citation>
    <scope>NUCLEOTIDE SEQUENCE [LARGE SCALE GENOMIC DNA]</scope>
    <source>
        <strain evidence="2 3">Red1</strain>
    </source>
</reference>
<dbReference type="OrthoDB" id="9935873at2"/>
<keyword evidence="1" id="KW-1133">Transmembrane helix</keyword>
<keyword evidence="3" id="KW-1185">Reference proteome</keyword>
<feature type="transmembrane region" description="Helical" evidence="1">
    <location>
        <begin position="69"/>
        <end position="95"/>
    </location>
</feature>